<name>A0A853DC25_9MICO</name>
<dbReference type="Proteomes" id="UP000571817">
    <property type="component" value="Unassembled WGS sequence"/>
</dbReference>
<dbReference type="EC" id="5.1.3.2" evidence="2"/>
<organism evidence="2 3">
    <name type="scientific">Allobranchiibius huperziae</name>
    <dbReference type="NCBI Taxonomy" id="1874116"/>
    <lineage>
        <taxon>Bacteria</taxon>
        <taxon>Bacillati</taxon>
        <taxon>Actinomycetota</taxon>
        <taxon>Actinomycetes</taxon>
        <taxon>Micrococcales</taxon>
        <taxon>Dermacoccaceae</taxon>
        <taxon>Allobranchiibius</taxon>
    </lineage>
</organism>
<gene>
    <name evidence="2" type="ORF">HNR15_000476</name>
</gene>
<evidence type="ECO:0000313" key="3">
    <source>
        <dbReference type="Proteomes" id="UP000571817"/>
    </source>
</evidence>
<sequence>MATTVLVTGVSRFVGGLAARALSTDPRIERVLAVDVVRPAHDIGRAEFVRADIRNPIIGKIIKQENVDTVVHLGVITTPRQAGGRTTQKEINVIGTMQLLAACQKAPSLRRLVVKSSSAVYGSSPRDPAMFTEDMTARRTPPRGFGKDSVEVETYVRGFGRRRPDVDVCMLRMANVVGPGLRTTFSDLFHLPVIPVPLGFDGRFQVLHLDDAIGSIHAATLREECTGVINVAGDGVLTVHQAARIAGRPTLPVLAQAGPLVQQFTSRARVGNFSAEQMDLLCFGRGMDTTALRTSLGYTPERTTREAFTDVFGGDNRVSALLRAGGAHA</sequence>
<dbReference type="Pfam" id="PF01370">
    <property type="entry name" value="Epimerase"/>
    <property type="match status" value="1"/>
</dbReference>
<evidence type="ECO:0000259" key="1">
    <source>
        <dbReference type="Pfam" id="PF01370"/>
    </source>
</evidence>
<dbReference type="AlphaFoldDB" id="A0A853DC25"/>
<accession>A0A853DC25</accession>
<dbReference type="SUPFAM" id="SSF51735">
    <property type="entry name" value="NAD(P)-binding Rossmann-fold domains"/>
    <property type="match status" value="1"/>
</dbReference>
<proteinExistence type="predicted"/>
<keyword evidence="3" id="KW-1185">Reference proteome</keyword>
<dbReference type="InterPro" id="IPR050177">
    <property type="entry name" value="Lipid_A_modif_metabolic_enz"/>
</dbReference>
<dbReference type="EMBL" id="JACCFW010000001">
    <property type="protein sequence ID" value="NYJ73513.1"/>
    <property type="molecule type" value="Genomic_DNA"/>
</dbReference>
<evidence type="ECO:0000313" key="2">
    <source>
        <dbReference type="EMBL" id="NYJ73513.1"/>
    </source>
</evidence>
<dbReference type="Gene3D" id="3.40.50.720">
    <property type="entry name" value="NAD(P)-binding Rossmann-like Domain"/>
    <property type="match status" value="1"/>
</dbReference>
<dbReference type="PANTHER" id="PTHR43245">
    <property type="entry name" value="BIFUNCTIONAL POLYMYXIN RESISTANCE PROTEIN ARNA"/>
    <property type="match status" value="1"/>
</dbReference>
<dbReference type="InterPro" id="IPR001509">
    <property type="entry name" value="Epimerase_deHydtase"/>
</dbReference>
<protein>
    <submittedName>
        <fullName evidence="2">UDP-glucose 4-epimerase</fullName>
        <ecNumber evidence="2">5.1.3.2</ecNumber>
    </submittedName>
</protein>
<dbReference type="InterPro" id="IPR036291">
    <property type="entry name" value="NAD(P)-bd_dom_sf"/>
</dbReference>
<dbReference type="GO" id="GO:0003978">
    <property type="term" value="F:UDP-glucose 4-epimerase activity"/>
    <property type="evidence" value="ECO:0007669"/>
    <property type="project" value="UniProtKB-EC"/>
</dbReference>
<dbReference type="PANTHER" id="PTHR43245:SF52">
    <property type="entry name" value="NAD-DEPENDENT EPIMERASE_DEHYDRATASE"/>
    <property type="match status" value="1"/>
</dbReference>
<feature type="domain" description="NAD-dependent epimerase/dehydratase" evidence="1">
    <location>
        <begin position="5"/>
        <end position="182"/>
    </location>
</feature>
<dbReference type="RefSeq" id="WP_179478824.1">
    <property type="nucleotide sequence ID" value="NZ_JACCFW010000001.1"/>
</dbReference>
<comment type="caution">
    <text evidence="2">The sequence shown here is derived from an EMBL/GenBank/DDBJ whole genome shotgun (WGS) entry which is preliminary data.</text>
</comment>
<keyword evidence="2" id="KW-0413">Isomerase</keyword>
<reference evidence="2 3" key="1">
    <citation type="submission" date="2020-07" db="EMBL/GenBank/DDBJ databases">
        <title>Sequencing the genomes of 1000 actinobacteria strains.</title>
        <authorList>
            <person name="Klenk H.-P."/>
        </authorList>
    </citation>
    <scope>NUCLEOTIDE SEQUENCE [LARGE SCALE GENOMIC DNA]</scope>
    <source>
        <strain evidence="2 3">DSM 29531</strain>
    </source>
</reference>